<accession>A0A6A0AJ97</accession>
<dbReference type="Proteomes" id="UP000485058">
    <property type="component" value="Unassembled WGS sequence"/>
</dbReference>
<dbReference type="EMBL" id="BLLF01006065">
    <property type="protein sequence ID" value="GFH31917.1"/>
    <property type="molecule type" value="Genomic_DNA"/>
</dbReference>
<organism evidence="1 2">
    <name type="scientific">Haematococcus lacustris</name>
    <name type="common">Green alga</name>
    <name type="synonym">Haematococcus pluvialis</name>
    <dbReference type="NCBI Taxonomy" id="44745"/>
    <lineage>
        <taxon>Eukaryota</taxon>
        <taxon>Viridiplantae</taxon>
        <taxon>Chlorophyta</taxon>
        <taxon>core chlorophytes</taxon>
        <taxon>Chlorophyceae</taxon>
        <taxon>CS clade</taxon>
        <taxon>Chlamydomonadales</taxon>
        <taxon>Haematococcaceae</taxon>
        <taxon>Haematococcus</taxon>
    </lineage>
</organism>
<comment type="caution">
    <text evidence="1">The sequence shown here is derived from an EMBL/GenBank/DDBJ whole genome shotgun (WGS) entry which is preliminary data.</text>
</comment>
<gene>
    <name evidence="1" type="ORF">HaLaN_31047</name>
</gene>
<proteinExistence type="predicted"/>
<evidence type="ECO:0000313" key="2">
    <source>
        <dbReference type="Proteomes" id="UP000485058"/>
    </source>
</evidence>
<keyword evidence="2" id="KW-1185">Reference proteome</keyword>
<sequence length="163" mass="17381">MSDLVAAAWCEGAGGQGGSPSRRLQGKGVAHLEAQYGRGFPGRWLDPGSGVAVAVDPRDPAVPGLGVREQMDACRGTLNLTLSTLWHVVQIEMAAPPGSFTPVACPTQHGFVTLSVESYAAAARVRIWQRTLPAKIANMRMEGAALEYGGTYRCDQEVEAEQW</sequence>
<reference evidence="1 2" key="1">
    <citation type="submission" date="2020-02" db="EMBL/GenBank/DDBJ databases">
        <title>Draft genome sequence of Haematococcus lacustris strain NIES-144.</title>
        <authorList>
            <person name="Morimoto D."/>
            <person name="Nakagawa S."/>
            <person name="Yoshida T."/>
            <person name="Sawayama S."/>
        </authorList>
    </citation>
    <scope>NUCLEOTIDE SEQUENCE [LARGE SCALE GENOMIC DNA]</scope>
    <source>
        <strain evidence="1 2">NIES-144</strain>
    </source>
</reference>
<protein>
    <submittedName>
        <fullName evidence="1">Uncharacterized protein</fullName>
    </submittedName>
</protein>
<evidence type="ECO:0000313" key="1">
    <source>
        <dbReference type="EMBL" id="GFH31917.1"/>
    </source>
</evidence>
<dbReference type="AlphaFoldDB" id="A0A6A0AJ97"/>
<name>A0A6A0AJ97_HAELA</name>